<comment type="similarity">
    <text evidence="1">Belongs to the UDP-glycosyltransferase family.</text>
</comment>
<dbReference type="FunFam" id="3.40.50.2000:FF:000021">
    <property type="entry name" value="UDP-glucuronosyltransferase"/>
    <property type="match status" value="1"/>
</dbReference>
<feature type="signal peptide" evidence="5">
    <location>
        <begin position="1"/>
        <end position="19"/>
    </location>
</feature>
<dbReference type="Proteomes" id="UP001046870">
    <property type="component" value="Chromosome 16"/>
</dbReference>
<name>A0A9D3PQ99_MEGAT</name>
<dbReference type="InterPro" id="IPR002213">
    <property type="entry name" value="UDP_glucos_trans"/>
</dbReference>
<dbReference type="CDD" id="cd03784">
    <property type="entry name" value="GT1_Gtf-like"/>
    <property type="match status" value="1"/>
</dbReference>
<keyword evidence="5" id="KW-0732">Signal</keyword>
<dbReference type="Gene3D" id="3.40.50.2000">
    <property type="entry name" value="Glycogen Phosphorylase B"/>
    <property type="match status" value="2"/>
</dbReference>
<protein>
    <recommendedName>
        <fullName evidence="8">UDP-glycosyltransferase</fullName>
    </recommendedName>
</protein>
<dbReference type="GO" id="GO:0016020">
    <property type="term" value="C:membrane"/>
    <property type="evidence" value="ECO:0007669"/>
    <property type="project" value="GOC"/>
</dbReference>
<evidence type="ECO:0000313" key="6">
    <source>
        <dbReference type="EMBL" id="KAG7462597.1"/>
    </source>
</evidence>
<dbReference type="SUPFAM" id="SSF53756">
    <property type="entry name" value="UDP-Glycosyltransferase/glycogen phosphorylase"/>
    <property type="match status" value="1"/>
</dbReference>
<organism evidence="6 7">
    <name type="scientific">Megalops atlanticus</name>
    <name type="common">Tarpon</name>
    <name type="synonym">Clupea gigantea</name>
    <dbReference type="NCBI Taxonomy" id="7932"/>
    <lineage>
        <taxon>Eukaryota</taxon>
        <taxon>Metazoa</taxon>
        <taxon>Chordata</taxon>
        <taxon>Craniata</taxon>
        <taxon>Vertebrata</taxon>
        <taxon>Euteleostomi</taxon>
        <taxon>Actinopterygii</taxon>
        <taxon>Neopterygii</taxon>
        <taxon>Teleostei</taxon>
        <taxon>Elopiformes</taxon>
        <taxon>Megalopidae</taxon>
        <taxon>Megalops</taxon>
    </lineage>
</organism>
<evidence type="ECO:0000256" key="3">
    <source>
        <dbReference type="ARBA" id="ARBA00022679"/>
    </source>
</evidence>
<dbReference type="GO" id="GO:0005783">
    <property type="term" value="C:endoplasmic reticulum"/>
    <property type="evidence" value="ECO:0007669"/>
    <property type="project" value="TreeGrafter"/>
</dbReference>
<dbReference type="InterPro" id="IPR050271">
    <property type="entry name" value="UDP-glycosyltransferase"/>
</dbReference>
<dbReference type="GO" id="GO:0003851">
    <property type="term" value="F:N-acylsphingosine galactosyltransferase activity"/>
    <property type="evidence" value="ECO:0007669"/>
    <property type="project" value="TreeGrafter"/>
</dbReference>
<reference evidence="6" key="1">
    <citation type="submission" date="2021-01" db="EMBL/GenBank/DDBJ databases">
        <authorList>
            <person name="Zahm M."/>
            <person name="Roques C."/>
            <person name="Cabau C."/>
            <person name="Klopp C."/>
            <person name="Donnadieu C."/>
            <person name="Jouanno E."/>
            <person name="Lampietro C."/>
            <person name="Louis A."/>
            <person name="Herpin A."/>
            <person name="Echchiki A."/>
            <person name="Berthelot C."/>
            <person name="Parey E."/>
            <person name="Roest-Crollius H."/>
            <person name="Braasch I."/>
            <person name="Postlethwait J."/>
            <person name="Bobe J."/>
            <person name="Montfort J."/>
            <person name="Bouchez O."/>
            <person name="Begum T."/>
            <person name="Mejri S."/>
            <person name="Adams A."/>
            <person name="Chen W.-J."/>
            <person name="Guiguen Y."/>
        </authorList>
    </citation>
    <scope>NUCLEOTIDE SEQUENCE</scope>
    <source>
        <strain evidence="6">YG-15Mar2019-1</strain>
        <tissue evidence="6">Brain</tissue>
    </source>
</reference>
<evidence type="ECO:0008006" key="8">
    <source>
        <dbReference type="Google" id="ProtNLM"/>
    </source>
</evidence>
<gene>
    <name evidence="6" type="ORF">MATL_G00186450</name>
</gene>
<dbReference type="GO" id="GO:0006682">
    <property type="term" value="P:galactosylceramide biosynthetic process"/>
    <property type="evidence" value="ECO:0007669"/>
    <property type="project" value="TreeGrafter"/>
</dbReference>
<evidence type="ECO:0000256" key="1">
    <source>
        <dbReference type="ARBA" id="ARBA00009995"/>
    </source>
</evidence>
<proteinExistence type="inferred from homology"/>
<feature type="transmembrane region" description="Helical" evidence="4">
    <location>
        <begin position="469"/>
        <end position="491"/>
    </location>
</feature>
<dbReference type="Pfam" id="PF00201">
    <property type="entry name" value="UDPGT"/>
    <property type="match status" value="1"/>
</dbReference>
<dbReference type="PANTHER" id="PTHR48043">
    <property type="entry name" value="EG:EG0003.4 PROTEIN-RELATED"/>
    <property type="match status" value="1"/>
</dbReference>
<accession>A0A9D3PQ99</accession>
<comment type="caution">
    <text evidence="6">The sequence shown here is derived from an EMBL/GenBank/DDBJ whole genome shotgun (WGS) entry which is preliminary data.</text>
</comment>
<sequence length="533" mass="58979">MHKMSKWIVLALCPLICLGAKFLVVPPTELESHLLVFESIASALESKGHKVIFALNKGHEWAGSDTFRVQRYGSAPEGPRFLQKKLGSILAGHKASLDLRSVARQSMANCDRMLGSNDFLSSLRAERIDLLLVDPSEMCGFALAHFITAPSAVVSPGHWYPSEIGAPSPVSWVPEFESGTTDRPGFLQRLWNALVYVRGQVDLHWGIFPELEAVMARHAGNNGSSQLKSMSDLITQTGFFLLNLDISLDFPRPSLPNVEFMGGILTRPARTLPQEWRSWVEGAKAGVALASFGTGVLKLPRPLAEKMASAFSRLPQRVIWSYNGKTPTSLGNNTRIKNWVPQNDFLGHPNVLVFVSDCSLNGVYEAIFHGVPMVCIPVFGDQHDVATRVQAKGFGIYLDFAALTEDSLLSAIRTILDQHSYKETAVRLSKILGDQREHPLNRTVYWLEYLLRHRGALHLRPASYDIPAYQYYLLDVLACVVLVPLAVLCLLHRVAAKQRPRPASVSPYAAANRGLHPSAQLLNGHTTRARRAE</sequence>
<evidence type="ECO:0000256" key="5">
    <source>
        <dbReference type="SAM" id="SignalP"/>
    </source>
</evidence>
<keyword evidence="4" id="KW-0812">Transmembrane</keyword>
<keyword evidence="3" id="KW-0808">Transferase</keyword>
<dbReference type="AlphaFoldDB" id="A0A9D3PQ99"/>
<evidence type="ECO:0000313" key="7">
    <source>
        <dbReference type="Proteomes" id="UP001046870"/>
    </source>
</evidence>
<dbReference type="PANTHER" id="PTHR48043:SF54">
    <property type="entry name" value="2-HYDROXYACYLSPHINGOSINE 1-BETA-GALACTOSYLTRANSFERASE"/>
    <property type="match status" value="1"/>
</dbReference>
<dbReference type="OrthoDB" id="5835829at2759"/>
<keyword evidence="4" id="KW-0472">Membrane</keyword>
<keyword evidence="2" id="KW-0328">Glycosyltransferase</keyword>
<keyword evidence="7" id="KW-1185">Reference proteome</keyword>
<dbReference type="EMBL" id="JAFDVH010000016">
    <property type="protein sequence ID" value="KAG7462597.1"/>
    <property type="molecule type" value="Genomic_DNA"/>
</dbReference>
<feature type="chain" id="PRO_5039271613" description="UDP-glycosyltransferase" evidence="5">
    <location>
        <begin position="20"/>
        <end position="533"/>
    </location>
</feature>
<keyword evidence="4" id="KW-1133">Transmembrane helix</keyword>
<evidence type="ECO:0000256" key="4">
    <source>
        <dbReference type="SAM" id="Phobius"/>
    </source>
</evidence>
<evidence type="ECO:0000256" key="2">
    <source>
        <dbReference type="ARBA" id="ARBA00022676"/>
    </source>
</evidence>